<dbReference type="PANTHER" id="PTHR43877">
    <property type="entry name" value="AMINOALKYLPHOSPHONATE N-ACETYLTRANSFERASE-RELATED-RELATED"/>
    <property type="match status" value="1"/>
</dbReference>
<gene>
    <name evidence="4" type="ORF">GCM10007390_06010</name>
</gene>
<name>A0A8J3G8G6_9BACT</name>
<comment type="caution">
    <text evidence="4">The sequence shown here is derived from an EMBL/GenBank/DDBJ whole genome shotgun (WGS) entry which is preliminary data.</text>
</comment>
<feature type="domain" description="N-acetyltransferase" evidence="3">
    <location>
        <begin position="3"/>
        <end position="150"/>
    </location>
</feature>
<keyword evidence="5" id="KW-1185">Reference proteome</keyword>
<keyword evidence="1" id="KW-0808">Transferase</keyword>
<dbReference type="RefSeq" id="WP_189562863.1">
    <property type="nucleotide sequence ID" value="NZ_BMXF01000001.1"/>
</dbReference>
<dbReference type="AlphaFoldDB" id="A0A8J3G8G6"/>
<dbReference type="PANTHER" id="PTHR43877:SF2">
    <property type="entry name" value="AMINOALKYLPHOSPHONATE N-ACETYLTRANSFERASE-RELATED"/>
    <property type="match status" value="1"/>
</dbReference>
<dbReference type="Pfam" id="PF00583">
    <property type="entry name" value="Acetyltransf_1"/>
    <property type="match status" value="1"/>
</dbReference>
<protein>
    <submittedName>
        <fullName evidence="4">N-acetyltransferase</fullName>
    </submittedName>
</protein>
<keyword evidence="2" id="KW-0012">Acyltransferase</keyword>
<proteinExistence type="predicted"/>
<dbReference type="CDD" id="cd04301">
    <property type="entry name" value="NAT_SF"/>
    <property type="match status" value="1"/>
</dbReference>
<evidence type="ECO:0000313" key="4">
    <source>
        <dbReference type="EMBL" id="GHB55597.1"/>
    </source>
</evidence>
<evidence type="ECO:0000259" key="3">
    <source>
        <dbReference type="PROSITE" id="PS51186"/>
    </source>
</evidence>
<organism evidence="4 5">
    <name type="scientific">Persicitalea jodogahamensis</name>
    <dbReference type="NCBI Taxonomy" id="402147"/>
    <lineage>
        <taxon>Bacteria</taxon>
        <taxon>Pseudomonadati</taxon>
        <taxon>Bacteroidota</taxon>
        <taxon>Cytophagia</taxon>
        <taxon>Cytophagales</taxon>
        <taxon>Spirosomataceae</taxon>
        <taxon>Persicitalea</taxon>
    </lineage>
</organism>
<accession>A0A8J3G8G6</accession>
<reference evidence="4 5" key="1">
    <citation type="journal article" date="2014" name="Int. J. Syst. Evol. Microbiol.">
        <title>Complete genome sequence of Corynebacterium casei LMG S-19264T (=DSM 44701T), isolated from a smear-ripened cheese.</title>
        <authorList>
            <consortium name="US DOE Joint Genome Institute (JGI-PGF)"/>
            <person name="Walter F."/>
            <person name="Albersmeier A."/>
            <person name="Kalinowski J."/>
            <person name="Ruckert C."/>
        </authorList>
    </citation>
    <scope>NUCLEOTIDE SEQUENCE [LARGE SCALE GENOMIC DNA]</scope>
    <source>
        <strain evidence="4 5">KCTC 12866</strain>
    </source>
</reference>
<sequence>MITILRTNSQSQDFTDLVKLLDADLKVRDGEDNAFYSQFNKLDLIKHVVVAYDGDRPIGCGAIREYQPEKIEVKRMYVTPEGRGRGIATIMLNELENWAKELGYEYCILETGKKQPEAIALYKKSGYQIIENYGPYAGVANSVCFEKQILQEK</sequence>
<dbReference type="InterPro" id="IPR050832">
    <property type="entry name" value="Bact_Acetyltransf"/>
</dbReference>
<dbReference type="SUPFAM" id="SSF55729">
    <property type="entry name" value="Acyl-CoA N-acyltransferases (Nat)"/>
    <property type="match status" value="1"/>
</dbReference>
<dbReference type="Proteomes" id="UP000598271">
    <property type="component" value="Unassembled WGS sequence"/>
</dbReference>
<evidence type="ECO:0000256" key="1">
    <source>
        <dbReference type="ARBA" id="ARBA00022679"/>
    </source>
</evidence>
<dbReference type="InterPro" id="IPR016181">
    <property type="entry name" value="Acyl_CoA_acyltransferase"/>
</dbReference>
<dbReference type="PROSITE" id="PS51186">
    <property type="entry name" value="GNAT"/>
    <property type="match status" value="1"/>
</dbReference>
<dbReference type="InterPro" id="IPR000182">
    <property type="entry name" value="GNAT_dom"/>
</dbReference>
<evidence type="ECO:0000313" key="5">
    <source>
        <dbReference type="Proteomes" id="UP000598271"/>
    </source>
</evidence>
<evidence type="ECO:0000256" key="2">
    <source>
        <dbReference type="ARBA" id="ARBA00023315"/>
    </source>
</evidence>
<dbReference type="GO" id="GO:0016747">
    <property type="term" value="F:acyltransferase activity, transferring groups other than amino-acyl groups"/>
    <property type="evidence" value="ECO:0007669"/>
    <property type="project" value="InterPro"/>
</dbReference>
<dbReference type="Gene3D" id="3.40.630.30">
    <property type="match status" value="1"/>
</dbReference>
<dbReference type="EMBL" id="BMXF01000001">
    <property type="protein sequence ID" value="GHB55597.1"/>
    <property type="molecule type" value="Genomic_DNA"/>
</dbReference>